<keyword evidence="1" id="KW-0472">Membrane</keyword>
<proteinExistence type="predicted"/>
<dbReference type="Proteomes" id="UP000295443">
    <property type="component" value="Unassembled WGS sequence"/>
</dbReference>
<reference evidence="3 4" key="1">
    <citation type="submission" date="2019-03" db="EMBL/GenBank/DDBJ databases">
        <title>Genome sequence of Thiobacillaceae bacterium LSR1, a sulfur-oxidizing bacterium isolated from freshwater sediment.</title>
        <authorList>
            <person name="Li S."/>
        </authorList>
    </citation>
    <scope>NUCLEOTIDE SEQUENCE [LARGE SCALE GENOMIC DNA]</scope>
    <source>
        <strain evidence="3 4">LSR1</strain>
    </source>
</reference>
<evidence type="ECO:0000256" key="1">
    <source>
        <dbReference type="SAM" id="Phobius"/>
    </source>
</evidence>
<dbReference type="PANTHER" id="PTHR43685:SF2">
    <property type="entry name" value="GLYCOSYLTRANSFERASE 2-LIKE DOMAIN-CONTAINING PROTEIN"/>
    <property type="match status" value="1"/>
</dbReference>
<keyword evidence="4" id="KW-1185">Reference proteome</keyword>
<dbReference type="RefSeq" id="WP_131444858.1">
    <property type="nucleotide sequence ID" value="NZ_SJZB01000013.1"/>
</dbReference>
<dbReference type="AlphaFoldDB" id="A0A4R1BKS8"/>
<dbReference type="EMBL" id="SJZB01000013">
    <property type="protein sequence ID" value="TCJ17939.1"/>
    <property type="molecule type" value="Genomic_DNA"/>
</dbReference>
<dbReference type="Pfam" id="PF00535">
    <property type="entry name" value="Glycos_transf_2"/>
    <property type="match status" value="1"/>
</dbReference>
<evidence type="ECO:0000313" key="3">
    <source>
        <dbReference type="EMBL" id="TCJ17939.1"/>
    </source>
</evidence>
<feature type="transmembrane region" description="Helical" evidence="1">
    <location>
        <begin position="250"/>
        <end position="267"/>
    </location>
</feature>
<dbReference type="OrthoDB" id="9811884at2"/>
<dbReference type="CDD" id="cd00761">
    <property type="entry name" value="Glyco_tranf_GTA_type"/>
    <property type="match status" value="1"/>
</dbReference>
<dbReference type="Gene3D" id="3.90.550.10">
    <property type="entry name" value="Spore Coat Polysaccharide Biosynthesis Protein SpsA, Chain A"/>
    <property type="match status" value="1"/>
</dbReference>
<dbReference type="InterPro" id="IPR029044">
    <property type="entry name" value="Nucleotide-diphossugar_trans"/>
</dbReference>
<keyword evidence="1" id="KW-0812">Transmembrane</keyword>
<feature type="domain" description="Glycosyltransferase 2-like" evidence="2">
    <location>
        <begin position="12"/>
        <end position="132"/>
    </location>
</feature>
<organism evidence="3 4">
    <name type="scientific">Parasulfuritortus cantonensis</name>
    <dbReference type="NCBI Taxonomy" id="2528202"/>
    <lineage>
        <taxon>Bacteria</taxon>
        <taxon>Pseudomonadati</taxon>
        <taxon>Pseudomonadota</taxon>
        <taxon>Betaproteobacteria</taxon>
        <taxon>Nitrosomonadales</taxon>
        <taxon>Thiobacillaceae</taxon>
        <taxon>Parasulfuritortus</taxon>
    </lineage>
</organism>
<dbReference type="InterPro" id="IPR001173">
    <property type="entry name" value="Glyco_trans_2-like"/>
</dbReference>
<accession>A0A4R1BKS8</accession>
<dbReference type="SUPFAM" id="SSF53448">
    <property type="entry name" value="Nucleotide-diphospho-sugar transferases"/>
    <property type="match status" value="1"/>
</dbReference>
<evidence type="ECO:0000313" key="4">
    <source>
        <dbReference type="Proteomes" id="UP000295443"/>
    </source>
</evidence>
<dbReference type="InterPro" id="IPR050834">
    <property type="entry name" value="Glycosyltransf_2"/>
</dbReference>
<gene>
    <name evidence="3" type="ORF">EZJ19_03245</name>
</gene>
<protein>
    <submittedName>
        <fullName evidence="3">Glycosyltransferase family 2 protein</fullName>
    </submittedName>
</protein>
<sequence length="352" mass="39288">MRRVGQVAPHVSIIIKALNEEDHIEKAIESAIAAISDFSGEVILADSCSTDRTIELASRYPITIVQLGNCAEKCCGIGPQLGYHVAKGEYIYILDGDMELYPKFLQHAIALMHHDPTVGAVAGLEEIIGGQGYELEIRKKQTVGRMYPGLQSWLDCGGLYRRSALNALGYFTNRNLHSFEEMDLGLRLTSAGWRLQRLNEPAFKHHVHNDDSFRLMKRRWISRYVDGAGELLHAAVGKPYLLTVLWRHKMYAAFSVYWLLFAGTLFVLPISPFPTALLSVALVAFTVVQIIRKGSISNGIFSVLNLQVYTAGWIRGLVRKQVNPEYPVDYIVLQNSPEDGANNMLPSVSTKI</sequence>
<dbReference type="PANTHER" id="PTHR43685">
    <property type="entry name" value="GLYCOSYLTRANSFERASE"/>
    <property type="match status" value="1"/>
</dbReference>
<comment type="caution">
    <text evidence="3">The sequence shown here is derived from an EMBL/GenBank/DDBJ whole genome shotgun (WGS) entry which is preliminary data.</text>
</comment>
<evidence type="ECO:0000259" key="2">
    <source>
        <dbReference type="Pfam" id="PF00535"/>
    </source>
</evidence>
<name>A0A4R1BKS8_9PROT</name>
<keyword evidence="1" id="KW-1133">Transmembrane helix</keyword>
<dbReference type="GO" id="GO:0016740">
    <property type="term" value="F:transferase activity"/>
    <property type="evidence" value="ECO:0007669"/>
    <property type="project" value="UniProtKB-KW"/>
</dbReference>
<keyword evidence="3" id="KW-0808">Transferase</keyword>